<protein>
    <recommendedName>
        <fullName evidence="2">SnoaL-like domain-containing protein</fullName>
    </recommendedName>
</protein>
<dbReference type="EMBL" id="LVKK01000081">
    <property type="protein sequence ID" value="OAG36938.1"/>
    <property type="molecule type" value="Genomic_DNA"/>
</dbReference>
<dbReference type="AlphaFoldDB" id="A0A177EY99"/>
<dbReference type="SUPFAM" id="SSF54427">
    <property type="entry name" value="NTF2-like"/>
    <property type="match status" value="1"/>
</dbReference>
<reference evidence="3 4" key="1">
    <citation type="submission" date="2016-03" db="EMBL/GenBank/DDBJ databases">
        <title>Draft genome sequence of the Fonsecaea monophora CBS 269.37.</title>
        <authorList>
            <person name="Bombassaro A."/>
            <person name="Vinicius W.A."/>
            <person name="De Hoog S."/>
            <person name="Sun J."/>
            <person name="Souza E.M."/>
            <person name="Raittz R.T."/>
            <person name="Costa F."/>
            <person name="Leao A.C."/>
            <person name="Tadra-Sfeir M.Z."/>
            <person name="Baura V."/>
            <person name="Balsanelli E."/>
            <person name="Pedrosa F.O."/>
            <person name="Moreno L.F."/>
            <person name="Steffens M.B."/>
            <person name="Xi L."/>
            <person name="Bocca A.L."/>
            <person name="Felipe M.S."/>
            <person name="Teixeira M."/>
            <person name="Telles Filho F.Q."/>
            <person name="Azevedo C.M."/>
            <person name="Gomes R."/>
            <person name="Vicente V.A."/>
        </authorList>
    </citation>
    <scope>NUCLEOTIDE SEQUENCE [LARGE SCALE GENOMIC DNA]</scope>
    <source>
        <strain evidence="3 4">CBS 269.37</strain>
    </source>
</reference>
<dbReference type="Gene3D" id="3.10.450.50">
    <property type="match status" value="1"/>
</dbReference>
<organism evidence="3 4">
    <name type="scientific">Fonsecaea monophora</name>
    <dbReference type="NCBI Taxonomy" id="254056"/>
    <lineage>
        <taxon>Eukaryota</taxon>
        <taxon>Fungi</taxon>
        <taxon>Dikarya</taxon>
        <taxon>Ascomycota</taxon>
        <taxon>Pezizomycotina</taxon>
        <taxon>Eurotiomycetes</taxon>
        <taxon>Chaetothyriomycetidae</taxon>
        <taxon>Chaetothyriales</taxon>
        <taxon>Herpotrichiellaceae</taxon>
        <taxon>Fonsecaea</taxon>
    </lineage>
</organism>
<accession>A0A177EY99</accession>
<proteinExistence type="predicted"/>
<evidence type="ECO:0000259" key="2">
    <source>
        <dbReference type="Pfam" id="PF13577"/>
    </source>
</evidence>
<dbReference type="RefSeq" id="XP_022508890.1">
    <property type="nucleotide sequence ID" value="XM_022658840.1"/>
</dbReference>
<feature type="domain" description="SnoaL-like" evidence="2">
    <location>
        <begin position="10"/>
        <end position="129"/>
    </location>
</feature>
<comment type="caution">
    <text evidence="3">The sequence shown here is derived from an EMBL/GenBank/DDBJ whole genome shotgun (WGS) entry which is preliminary data.</text>
</comment>
<evidence type="ECO:0000313" key="4">
    <source>
        <dbReference type="Proteomes" id="UP000077002"/>
    </source>
</evidence>
<name>A0A177EY99_9EURO</name>
<evidence type="ECO:0000313" key="3">
    <source>
        <dbReference type="EMBL" id="OAG36938.1"/>
    </source>
</evidence>
<dbReference type="InterPro" id="IPR032710">
    <property type="entry name" value="NTF2-like_dom_sf"/>
</dbReference>
<dbReference type="InterPro" id="IPR037401">
    <property type="entry name" value="SnoaL-like"/>
</dbReference>
<dbReference type="OrthoDB" id="4796015at2759"/>
<keyword evidence="4" id="KW-1185">Reference proteome</keyword>
<sequence>MALEAQQLQELYDKQKLYENLMLYCRGIDRMDAELVKSTYWPDSTDDHGGFEGPGQEWAAAGCAWRDQIYSNNHHVSNVLIVIEGNRAERESMFLNVVNLKSPAVSFFLGGRYRDLCEKRNGEWRILHRVCLWDWFEHQPTRGGWHLCDVPQVSNWGAFFPEDAIYKDWEKGNQTPFPRPAAQYSAMSKPGDESGISDN</sequence>
<dbReference type="Pfam" id="PF13577">
    <property type="entry name" value="SnoaL_4"/>
    <property type="match status" value="1"/>
</dbReference>
<evidence type="ECO:0000256" key="1">
    <source>
        <dbReference type="SAM" id="MobiDB-lite"/>
    </source>
</evidence>
<gene>
    <name evidence="3" type="ORF">AYO21_08899</name>
</gene>
<dbReference type="GeneID" id="34604040"/>
<dbReference type="Proteomes" id="UP000077002">
    <property type="component" value="Unassembled WGS sequence"/>
</dbReference>
<feature type="region of interest" description="Disordered" evidence="1">
    <location>
        <begin position="171"/>
        <end position="199"/>
    </location>
</feature>